<dbReference type="OrthoDB" id="2284642at2"/>
<protein>
    <submittedName>
        <fullName evidence="2">Uncharacterized protein</fullName>
    </submittedName>
</protein>
<reference evidence="2 3" key="1">
    <citation type="journal article" date="2015" name="Genome Announc.">
        <title>Expanding the biotechnology potential of lactobacilli through comparative genomics of 213 strains and associated genera.</title>
        <authorList>
            <person name="Sun Z."/>
            <person name="Harris H.M."/>
            <person name="McCann A."/>
            <person name="Guo C."/>
            <person name="Argimon S."/>
            <person name="Zhang W."/>
            <person name="Yang X."/>
            <person name="Jeffery I.B."/>
            <person name="Cooney J.C."/>
            <person name="Kagawa T.F."/>
            <person name="Liu W."/>
            <person name="Song Y."/>
            <person name="Salvetti E."/>
            <person name="Wrobel A."/>
            <person name="Rasinkangas P."/>
            <person name="Parkhill J."/>
            <person name="Rea M.C."/>
            <person name="O'Sullivan O."/>
            <person name="Ritari J."/>
            <person name="Douillard F.P."/>
            <person name="Paul Ross R."/>
            <person name="Yang R."/>
            <person name="Briner A.E."/>
            <person name="Felis G.E."/>
            <person name="de Vos W.M."/>
            <person name="Barrangou R."/>
            <person name="Klaenhammer T.R."/>
            <person name="Caufield P.W."/>
            <person name="Cui Y."/>
            <person name="Zhang H."/>
            <person name="O'Toole P.W."/>
        </authorList>
    </citation>
    <scope>NUCLEOTIDE SEQUENCE [LARGE SCALE GENOMIC DNA]</scope>
    <source>
        <strain evidence="2 3">DSM 19910</strain>
    </source>
</reference>
<sequence>MKKNRIPLILVAVFIGLLLVSNWQTGQALKRERGRNQDISRQLKKQEVTIANAKESSVTDSKSSSTVEKSLTTNNTKDISSNLAAFLQNLYASKNKNLQERYKKISPFLTGDAVNQLKPSGADNSDSQDDGYTPTTIRDIETFNSGDSKNQEAVTFYKMENKVGDTTKEVNMVMRTKLVKSGQEWLISKIEYNTGYEPHGSN</sequence>
<proteinExistence type="predicted"/>
<gene>
    <name evidence="2" type="ORF">FC81_GL002101</name>
</gene>
<organism evidence="2 3">
    <name type="scientific">Liquorilactobacillus capillatus DSM 19910</name>
    <dbReference type="NCBI Taxonomy" id="1423731"/>
    <lineage>
        <taxon>Bacteria</taxon>
        <taxon>Bacillati</taxon>
        <taxon>Bacillota</taxon>
        <taxon>Bacilli</taxon>
        <taxon>Lactobacillales</taxon>
        <taxon>Lactobacillaceae</taxon>
        <taxon>Liquorilactobacillus</taxon>
    </lineage>
</organism>
<evidence type="ECO:0000313" key="3">
    <source>
        <dbReference type="Proteomes" id="UP000051621"/>
    </source>
</evidence>
<dbReference type="Proteomes" id="UP000051621">
    <property type="component" value="Unassembled WGS sequence"/>
</dbReference>
<dbReference type="RefSeq" id="WP_057741914.1">
    <property type="nucleotide sequence ID" value="NZ_AZEF01000003.1"/>
</dbReference>
<dbReference type="EMBL" id="AZEF01000003">
    <property type="protein sequence ID" value="KRL03439.1"/>
    <property type="molecule type" value="Genomic_DNA"/>
</dbReference>
<dbReference type="PATRIC" id="fig|1423731.3.peg.2159"/>
<dbReference type="AlphaFoldDB" id="A0A0R1M5P7"/>
<accession>A0A0R1M5P7</accession>
<dbReference type="STRING" id="1423731.FC81_GL002101"/>
<evidence type="ECO:0000256" key="1">
    <source>
        <dbReference type="SAM" id="MobiDB-lite"/>
    </source>
</evidence>
<feature type="region of interest" description="Disordered" evidence="1">
    <location>
        <begin position="53"/>
        <end position="72"/>
    </location>
</feature>
<comment type="caution">
    <text evidence="2">The sequence shown here is derived from an EMBL/GenBank/DDBJ whole genome shotgun (WGS) entry which is preliminary data.</text>
</comment>
<name>A0A0R1M5P7_9LACO</name>
<evidence type="ECO:0000313" key="2">
    <source>
        <dbReference type="EMBL" id="KRL03439.1"/>
    </source>
</evidence>
<feature type="compositionally biased region" description="Low complexity" evidence="1">
    <location>
        <begin position="55"/>
        <end position="70"/>
    </location>
</feature>
<keyword evidence="3" id="KW-1185">Reference proteome</keyword>